<dbReference type="AlphaFoldDB" id="Q8RZ68"/>
<name>Q8RZ68_ORYSJ</name>
<feature type="region of interest" description="Disordered" evidence="1">
    <location>
        <begin position="52"/>
        <end position="163"/>
    </location>
</feature>
<evidence type="ECO:0000256" key="1">
    <source>
        <dbReference type="SAM" id="MobiDB-lite"/>
    </source>
</evidence>
<reference evidence="2" key="1">
    <citation type="journal article" date="2002" name="Nature">
        <title>The genome sequence and structure of rice chromosome 1.</title>
        <authorList>
            <person name="Sasaki T."/>
            <person name="Matsumoto T."/>
            <person name="Yamamoto K."/>
            <person name="Sakata K."/>
            <person name="Baba T."/>
            <person name="Katayose Y."/>
            <person name="Wu J."/>
            <person name="Niimura Y."/>
            <person name="Cheng Z."/>
            <person name="Nagamura Y."/>
            <person name="Antonio B.A."/>
            <person name="Kanamori H."/>
            <person name="Hosokawa S."/>
            <person name="Masukawa M."/>
            <person name="Arikawa K."/>
            <person name="Chiden Y."/>
            <person name="Hayashi M."/>
            <person name="Okamoto M."/>
            <person name="Ando T."/>
            <person name="Aoki H."/>
            <person name="Arita K."/>
            <person name="Hamada M."/>
            <person name="Harada C."/>
            <person name="Hijishita S."/>
            <person name="Honda M."/>
            <person name="Ichikawa Y."/>
            <person name="Idonuma A."/>
            <person name="Iijima M."/>
            <person name="Ikeda M."/>
            <person name="Ikeno M."/>
            <person name="Itoh S."/>
            <person name="Itoh T."/>
            <person name="Itoh Y."/>
            <person name="Itoh Y."/>
            <person name="Iwabuchi A."/>
            <person name="Kamiya K."/>
            <person name="Karasawa W."/>
            <person name="Katagiri S."/>
            <person name="Kikuta A."/>
            <person name="Kobayashi N."/>
            <person name="Kono I."/>
            <person name="Machita K."/>
            <person name="Maehara T."/>
            <person name="Mizuno H."/>
            <person name="Mizubayashi T."/>
            <person name="Mukai Y."/>
            <person name="Nagasaki H."/>
            <person name="Nakashima M."/>
            <person name="Nakama Y."/>
            <person name="Nakamichi Y."/>
            <person name="Nakamura M."/>
            <person name="Namiki N."/>
            <person name="Negishi M."/>
            <person name="Ohta I."/>
            <person name="Ono N."/>
            <person name="Saji S."/>
            <person name="Sakai K."/>
            <person name="Shibata M."/>
            <person name="Shimokawa T."/>
            <person name="Shomura A."/>
            <person name="Song J."/>
            <person name="Takazaki Y."/>
            <person name="Terasawa K."/>
            <person name="Tsuji K."/>
            <person name="Waki K."/>
            <person name="Yamagata H."/>
            <person name="Yamane H."/>
            <person name="Yoshiki S."/>
            <person name="Yoshihara R."/>
            <person name="Yukawa K."/>
            <person name="Zhong H."/>
            <person name="Iwama H."/>
            <person name="Endo T."/>
            <person name="Ito H."/>
            <person name="Hahn J.H."/>
            <person name="Kim H.I."/>
            <person name="Eun M.Y."/>
            <person name="Yano M."/>
            <person name="Jiang J."/>
            <person name="Gojobori T."/>
        </authorList>
    </citation>
    <scope>NUCLEOTIDE SEQUENCE</scope>
</reference>
<protein>
    <submittedName>
        <fullName evidence="2">B1065G12.27 protein</fullName>
    </submittedName>
</protein>
<dbReference type="Proteomes" id="UP000817658">
    <property type="component" value="Chromosome 1"/>
</dbReference>
<sequence>MYYYIVASWNNSTRCQQIKRGVSFDICNGGETPILADVPKARVAVQFNEFRSGGDAPLDAEDPAGQRGQRHGDGPNEQGGTADAVLGTEAENANHDDGNARHRHKPAAPVEDGEDEPREDVPVEQHRCLGVREEAHEESGGESHPEGPMTANGGSGGSTSTGSTTSTCFLTLTSFFVLCICGDGSAAMREERGDLRYGFITNQLQRNRSGGSEIRADLRMRGVDRSIDPEVKGLWGYIDDLELVVDYTIKLALNSIIKTSQSRIAFLLESASGEIKDNAMSLLTVSIDTKACSVHAFATKCANHRYGTPRRARRRASRAHDDYRMQNAMLAGPNAGGCSPVQELLHEEVCDALERRAVHGRAGLQRCRLRAVAAHTTASAQATRSCAGCIPSAPPLLRHRHHQPPDPHLPEAALSPPRRCLYSLQGLNLLLAADKNILEG</sequence>
<accession>Q8RZ68</accession>
<dbReference type="EMBL" id="AP003791">
    <property type="protein sequence ID" value="BAB90545.1"/>
    <property type="molecule type" value="Genomic_DNA"/>
</dbReference>
<evidence type="ECO:0000313" key="2">
    <source>
        <dbReference type="EMBL" id="BAB90545.1"/>
    </source>
</evidence>
<feature type="compositionally biased region" description="Basic and acidic residues" evidence="1">
    <location>
        <begin position="119"/>
        <end position="145"/>
    </location>
</feature>
<organism evidence="2">
    <name type="scientific">Oryza sativa subsp. japonica</name>
    <name type="common">Rice</name>
    <dbReference type="NCBI Taxonomy" id="39947"/>
    <lineage>
        <taxon>Eukaryota</taxon>
        <taxon>Viridiplantae</taxon>
        <taxon>Streptophyta</taxon>
        <taxon>Embryophyta</taxon>
        <taxon>Tracheophyta</taxon>
        <taxon>Spermatophyta</taxon>
        <taxon>Magnoliopsida</taxon>
        <taxon>Liliopsida</taxon>
        <taxon>Poales</taxon>
        <taxon>Poaceae</taxon>
        <taxon>BOP clade</taxon>
        <taxon>Oryzoideae</taxon>
        <taxon>Oryzeae</taxon>
        <taxon>Oryzinae</taxon>
        <taxon>Oryza</taxon>
        <taxon>Oryza sativa</taxon>
    </lineage>
</organism>
<proteinExistence type="predicted"/>
<gene>
    <name evidence="2" type="primary">B1065G12.27</name>
</gene>